<keyword evidence="12" id="KW-1185">Reference proteome</keyword>
<dbReference type="Pfam" id="PF01250">
    <property type="entry name" value="Ribosomal_S6"/>
    <property type="match status" value="1"/>
</dbReference>
<dbReference type="HAMAP" id="MF_00270">
    <property type="entry name" value="Ribosomal_bS18"/>
    <property type="match status" value="1"/>
</dbReference>
<sequence>MRLYEVVYIFDATLEEDGVNAKLEKFHTILTNDGAEVVAVDHWGARQLAYPIANHASGYYVVAHLEAPAEALPEFERIIKLDEECLRYLVVLNEGEPTTGLSLVAEPRPGAENDDEDEEEEEEEDDDDSPPEFQGGRGRRRRHEGPAVTLLNYKDVSTLSRFLTEGGKILPRRTTKVSSRFQRQLGTAVKRARYLSLIPYVRDHEV</sequence>
<dbReference type="NCBIfam" id="TIGR00165">
    <property type="entry name" value="S18"/>
    <property type="match status" value="1"/>
</dbReference>
<dbReference type="InterPro" id="IPR036870">
    <property type="entry name" value="Ribosomal_bS18_sf"/>
</dbReference>
<proteinExistence type="inferred from homology"/>
<comment type="subunit">
    <text evidence="7">Part of the 30S ribosomal subunit. Forms a tight heterodimer with protein bS6.</text>
</comment>
<evidence type="ECO:0000256" key="1">
    <source>
        <dbReference type="ARBA" id="ARBA00009512"/>
    </source>
</evidence>
<evidence type="ECO:0000256" key="9">
    <source>
        <dbReference type="RuleBase" id="RU003910"/>
    </source>
</evidence>
<evidence type="ECO:0000256" key="2">
    <source>
        <dbReference type="ARBA" id="ARBA00022730"/>
    </source>
</evidence>
<keyword evidence="3 7" id="KW-0694">RNA-binding</keyword>
<feature type="region of interest" description="Disordered" evidence="10">
    <location>
        <begin position="100"/>
        <end position="143"/>
    </location>
</feature>
<dbReference type="EMBL" id="JBBHLI010000010">
    <property type="protein sequence ID" value="MEK9502273.1"/>
    <property type="molecule type" value="Genomic_DNA"/>
</dbReference>
<dbReference type="InterPro" id="IPR000529">
    <property type="entry name" value="Ribosomal_bS6"/>
</dbReference>
<dbReference type="Gene3D" id="3.30.70.60">
    <property type="match status" value="1"/>
</dbReference>
<dbReference type="NCBIfam" id="TIGR00166">
    <property type="entry name" value="S6"/>
    <property type="match status" value="1"/>
</dbReference>
<comment type="function">
    <text evidence="6 8">Binds together with bS18 to 16S ribosomal RNA.</text>
</comment>
<evidence type="ECO:0000256" key="5">
    <source>
        <dbReference type="ARBA" id="ARBA00023274"/>
    </source>
</evidence>
<reference evidence="11 12" key="1">
    <citation type="submission" date="2024-02" db="EMBL/GenBank/DDBJ databases">
        <title>A novel Gemmatimonadota bacterium.</title>
        <authorList>
            <person name="Du Z.-J."/>
            <person name="Ye Y.-Q."/>
        </authorList>
    </citation>
    <scope>NUCLEOTIDE SEQUENCE [LARGE SCALE GENOMIC DNA]</scope>
    <source>
        <strain evidence="11 12">DH-20</strain>
    </source>
</reference>
<keyword evidence="2 7" id="KW-0699">rRNA-binding</keyword>
<comment type="function">
    <text evidence="7">Binds as a heterodimer with protein bS6 to the central domain of the 16S rRNA, where it helps stabilize the platform of the 30S subunit.</text>
</comment>
<dbReference type="Gene3D" id="4.10.640.10">
    <property type="entry name" value="Ribosomal protein S18"/>
    <property type="match status" value="1"/>
</dbReference>
<organism evidence="11 12">
    <name type="scientific">Gaopeijia maritima</name>
    <dbReference type="NCBI Taxonomy" id="3119007"/>
    <lineage>
        <taxon>Bacteria</taxon>
        <taxon>Pseudomonadati</taxon>
        <taxon>Gemmatimonadota</taxon>
        <taxon>Longimicrobiia</taxon>
        <taxon>Gaopeijiales</taxon>
        <taxon>Gaopeijiaceae</taxon>
        <taxon>Gaopeijia</taxon>
    </lineage>
</organism>
<accession>A0ABU9EC17</accession>
<comment type="similarity">
    <text evidence="1 8">Belongs to the bacterial ribosomal protein bS6 family.</text>
</comment>
<protein>
    <recommendedName>
        <fullName evidence="7 8">Multifunctional fusion protein</fullName>
    </recommendedName>
    <domain>
        <recommendedName>
            <fullName evidence="7">Small ribosomal subunit protein bS18</fullName>
        </recommendedName>
    </domain>
    <domain>
        <recommendedName>
            <fullName evidence="8">Small ribosomal subunit protein bS6</fullName>
        </recommendedName>
    </domain>
</protein>
<dbReference type="PROSITE" id="PS01048">
    <property type="entry name" value="RIBOSOMAL_S6"/>
    <property type="match status" value="1"/>
</dbReference>
<evidence type="ECO:0000256" key="10">
    <source>
        <dbReference type="SAM" id="MobiDB-lite"/>
    </source>
</evidence>
<comment type="similarity">
    <text evidence="7 9">Belongs to the bacterial ribosomal protein bS18 family.</text>
</comment>
<name>A0ABU9EC17_9BACT</name>
<keyword evidence="4 7" id="KW-0689">Ribosomal protein</keyword>
<evidence type="ECO:0000256" key="8">
    <source>
        <dbReference type="HAMAP-Rule" id="MF_00360"/>
    </source>
</evidence>
<dbReference type="CDD" id="cd00473">
    <property type="entry name" value="bS6"/>
    <property type="match status" value="1"/>
</dbReference>
<dbReference type="HAMAP" id="MF_00360">
    <property type="entry name" value="Ribosomal_bS6"/>
    <property type="match status" value="1"/>
</dbReference>
<dbReference type="SUPFAM" id="SSF54995">
    <property type="entry name" value="Ribosomal protein S6"/>
    <property type="match status" value="1"/>
</dbReference>
<dbReference type="RefSeq" id="WP_405274440.1">
    <property type="nucleotide sequence ID" value="NZ_JBBHLI010000010.1"/>
</dbReference>
<dbReference type="InterPro" id="IPR020814">
    <property type="entry name" value="Ribosomal_S6_plastid/chlpt"/>
</dbReference>
<dbReference type="PANTHER" id="PTHR21011:SF1">
    <property type="entry name" value="SMALL RIBOSOMAL SUBUNIT PROTEIN BS6M"/>
    <property type="match status" value="1"/>
</dbReference>
<dbReference type="InterPro" id="IPR014717">
    <property type="entry name" value="Transl_elong_EF1B/ribsomal_bS6"/>
</dbReference>
<dbReference type="Proteomes" id="UP001484239">
    <property type="component" value="Unassembled WGS sequence"/>
</dbReference>
<evidence type="ECO:0000313" key="12">
    <source>
        <dbReference type="Proteomes" id="UP001484239"/>
    </source>
</evidence>
<evidence type="ECO:0000256" key="6">
    <source>
        <dbReference type="ARBA" id="ARBA00035104"/>
    </source>
</evidence>
<dbReference type="GO" id="GO:0005840">
    <property type="term" value="C:ribosome"/>
    <property type="evidence" value="ECO:0007669"/>
    <property type="project" value="UniProtKB-KW"/>
</dbReference>
<evidence type="ECO:0000256" key="3">
    <source>
        <dbReference type="ARBA" id="ARBA00022884"/>
    </source>
</evidence>
<evidence type="ECO:0000256" key="4">
    <source>
        <dbReference type="ARBA" id="ARBA00022980"/>
    </source>
</evidence>
<dbReference type="Pfam" id="PF01084">
    <property type="entry name" value="Ribosomal_S18"/>
    <property type="match status" value="1"/>
</dbReference>
<dbReference type="InterPro" id="IPR035980">
    <property type="entry name" value="Ribosomal_bS6_sf"/>
</dbReference>
<evidence type="ECO:0000313" key="11">
    <source>
        <dbReference type="EMBL" id="MEK9502273.1"/>
    </source>
</evidence>
<dbReference type="SUPFAM" id="SSF46911">
    <property type="entry name" value="Ribosomal protein S18"/>
    <property type="match status" value="1"/>
</dbReference>
<dbReference type="InterPro" id="IPR001648">
    <property type="entry name" value="Ribosomal_bS18"/>
</dbReference>
<dbReference type="PANTHER" id="PTHR21011">
    <property type="entry name" value="MITOCHONDRIAL 28S RIBOSOMAL PROTEIN S6"/>
    <property type="match status" value="1"/>
</dbReference>
<dbReference type="PRINTS" id="PR00974">
    <property type="entry name" value="RIBOSOMALS18"/>
</dbReference>
<gene>
    <name evidence="8 11" type="primary">rpsF</name>
    <name evidence="7" type="synonym">rpsR</name>
    <name evidence="11" type="ORF">WI372_14865</name>
</gene>
<evidence type="ECO:0000256" key="7">
    <source>
        <dbReference type="HAMAP-Rule" id="MF_00270"/>
    </source>
</evidence>
<keyword evidence="5 7" id="KW-0687">Ribonucleoprotein</keyword>
<comment type="caution">
    <text evidence="11">The sequence shown here is derived from an EMBL/GenBank/DDBJ whole genome shotgun (WGS) entry which is preliminary data.</text>
</comment>
<feature type="compositionally biased region" description="Acidic residues" evidence="10">
    <location>
        <begin position="112"/>
        <end position="130"/>
    </location>
</feature>
<dbReference type="InterPro" id="IPR020815">
    <property type="entry name" value="Ribosomal_bS6_CS"/>
</dbReference>